<dbReference type="EMBL" id="BK014855">
    <property type="protein sequence ID" value="DAD78986.1"/>
    <property type="molecule type" value="Genomic_DNA"/>
</dbReference>
<sequence>MNDCKNLRFRFPSEYIKAVRVHGGETFVVNTMVELMRKGILAENAIYTEPIDPDCPQCTLTAAILNQYYYVINPEMEVGGISRLSPRKLLLFFVQTEYWNTPAWKSETVTAFKEEAFATTERVINTFITRGASEADLQSLILELARKYNVPVIENQIMVGGQSKE</sequence>
<evidence type="ECO:0000313" key="1">
    <source>
        <dbReference type="EMBL" id="DAD78986.1"/>
    </source>
</evidence>
<name>A0A8S5M9R2_9CAUD</name>
<protein>
    <submittedName>
        <fullName evidence="1">Uncharacterized protein</fullName>
    </submittedName>
</protein>
<accession>A0A8S5M9R2</accession>
<reference evidence="1" key="1">
    <citation type="journal article" date="2021" name="Proc. Natl. Acad. Sci. U.S.A.">
        <title>A Catalog of Tens of Thousands of Viruses from Human Metagenomes Reveals Hidden Associations with Chronic Diseases.</title>
        <authorList>
            <person name="Tisza M.J."/>
            <person name="Buck C.B."/>
        </authorList>
    </citation>
    <scope>NUCLEOTIDE SEQUENCE</scope>
    <source>
        <strain evidence="1">Ctv4j104</strain>
    </source>
</reference>
<proteinExistence type="predicted"/>
<organism evidence="1">
    <name type="scientific">Siphoviridae sp. ctv4j104</name>
    <dbReference type="NCBI Taxonomy" id="2826510"/>
    <lineage>
        <taxon>Viruses</taxon>
        <taxon>Duplodnaviria</taxon>
        <taxon>Heunggongvirae</taxon>
        <taxon>Uroviricota</taxon>
        <taxon>Caudoviricetes</taxon>
    </lineage>
</organism>